<keyword evidence="4 9" id="KW-0547">Nucleotide-binding</keyword>
<dbReference type="SUPFAM" id="SSF52540">
    <property type="entry name" value="P-loop containing nucleoside triphosphate hydrolases"/>
    <property type="match status" value="1"/>
</dbReference>
<evidence type="ECO:0000256" key="9">
    <source>
        <dbReference type="PIRSR" id="PIRSR606689-1"/>
    </source>
</evidence>
<protein>
    <submittedName>
        <fullName evidence="10">Uncharacterized protein</fullName>
    </submittedName>
</protein>
<name>A0AAU9T8K2_THLAR</name>
<evidence type="ECO:0000256" key="1">
    <source>
        <dbReference type="ARBA" id="ARBA00004555"/>
    </source>
</evidence>
<comment type="caution">
    <text evidence="10">The sequence shown here is derived from an EMBL/GenBank/DDBJ whole genome shotgun (WGS) entry which is preliminary data.</text>
</comment>
<keyword evidence="3" id="KW-0449">Lipoprotein</keyword>
<dbReference type="GO" id="GO:0003924">
    <property type="term" value="F:GTPase activity"/>
    <property type="evidence" value="ECO:0007669"/>
    <property type="project" value="InterPro"/>
</dbReference>
<evidence type="ECO:0000256" key="2">
    <source>
        <dbReference type="ARBA" id="ARBA00010290"/>
    </source>
</evidence>
<evidence type="ECO:0000256" key="3">
    <source>
        <dbReference type="ARBA" id="ARBA00022707"/>
    </source>
</evidence>
<sequence>MRTRFIRQTGYWRGDDVGGADWADNANGKPAAQNAPRRSQFGTAGLHDLFPSLTILSPKLRVGLRLCPSISFSSRALSLSLPLPLLLDPSARAARRSIRSGKLFRGWKPDCMLVDEANAKSACMIPELPNTIMGGIVIVHLKFKLELASQSSNVKYFEEEGLEANCILIMDELRDAVLLVFANKQDLPNAMNAAEITDKLGLHSLRQRHWHEVMQNDLRGVILDAAAFVAAEEGGGDQGELGRSRFSWRLGVEVDGIKKDNERERVKRIGGKEVGDEGVVEVDDTGIRG</sequence>
<dbReference type="GO" id="GO:0005794">
    <property type="term" value="C:Golgi apparatus"/>
    <property type="evidence" value="ECO:0007669"/>
    <property type="project" value="UniProtKB-SubCell"/>
</dbReference>
<dbReference type="Gene3D" id="3.40.50.300">
    <property type="entry name" value="P-loop containing nucleotide triphosphate hydrolases"/>
    <property type="match status" value="1"/>
</dbReference>
<feature type="binding site" evidence="9">
    <location>
        <begin position="183"/>
        <end position="186"/>
    </location>
    <ligand>
        <name>GTP</name>
        <dbReference type="ChEBI" id="CHEBI:37565"/>
    </ligand>
</feature>
<gene>
    <name evidence="10" type="ORF">TAV2_LOCUS26227</name>
</gene>
<dbReference type="PANTHER" id="PTHR11711">
    <property type="entry name" value="ADP RIBOSYLATION FACTOR-RELATED"/>
    <property type="match status" value="1"/>
</dbReference>
<dbReference type="InterPro" id="IPR006689">
    <property type="entry name" value="Small_GTPase_ARF/SAR"/>
</dbReference>
<evidence type="ECO:0000313" key="11">
    <source>
        <dbReference type="Proteomes" id="UP000836841"/>
    </source>
</evidence>
<dbReference type="GO" id="GO:0005525">
    <property type="term" value="F:GTP binding"/>
    <property type="evidence" value="ECO:0007669"/>
    <property type="project" value="UniProtKB-KW"/>
</dbReference>
<dbReference type="GO" id="GO:0016192">
    <property type="term" value="P:vesicle-mediated transport"/>
    <property type="evidence" value="ECO:0007669"/>
    <property type="project" value="UniProtKB-KW"/>
</dbReference>
<keyword evidence="6" id="KW-0813">Transport</keyword>
<organism evidence="10 11">
    <name type="scientific">Thlaspi arvense</name>
    <name type="common">Field penny-cress</name>
    <dbReference type="NCBI Taxonomy" id="13288"/>
    <lineage>
        <taxon>Eukaryota</taxon>
        <taxon>Viridiplantae</taxon>
        <taxon>Streptophyta</taxon>
        <taxon>Embryophyta</taxon>
        <taxon>Tracheophyta</taxon>
        <taxon>Spermatophyta</taxon>
        <taxon>Magnoliopsida</taxon>
        <taxon>eudicotyledons</taxon>
        <taxon>Gunneridae</taxon>
        <taxon>Pentapetalae</taxon>
        <taxon>rosids</taxon>
        <taxon>malvids</taxon>
        <taxon>Brassicales</taxon>
        <taxon>Brassicaceae</taxon>
        <taxon>Thlaspideae</taxon>
        <taxon>Thlaspi</taxon>
    </lineage>
</organism>
<keyword evidence="6" id="KW-0653">Protein transport</keyword>
<keyword evidence="3" id="KW-0519">Myristate</keyword>
<dbReference type="InterPro" id="IPR024156">
    <property type="entry name" value="Small_GTPase_ARF"/>
</dbReference>
<evidence type="ECO:0000313" key="10">
    <source>
        <dbReference type="EMBL" id="CAH2080536.1"/>
    </source>
</evidence>
<dbReference type="InterPro" id="IPR027417">
    <property type="entry name" value="P-loop_NTPase"/>
</dbReference>
<accession>A0AAU9T8K2</accession>
<evidence type="ECO:0000256" key="8">
    <source>
        <dbReference type="ARBA" id="ARBA00023134"/>
    </source>
</evidence>
<proteinExistence type="inferred from homology"/>
<comment type="similarity">
    <text evidence="2">Belongs to the small GTPase superfamily. Arf family.</text>
</comment>
<evidence type="ECO:0000256" key="7">
    <source>
        <dbReference type="ARBA" id="ARBA00023034"/>
    </source>
</evidence>
<keyword evidence="8 9" id="KW-0342">GTP-binding</keyword>
<dbReference type="GO" id="GO:0015031">
    <property type="term" value="P:protein transport"/>
    <property type="evidence" value="ECO:0007669"/>
    <property type="project" value="UniProtKB-KW"/>
</dbReference>
<dbReference type="Pfam" id="PF00025">
    <property type="entry name" value="Arf"/>
    <property type="match status" value="1"/>
</dbReference>
<reference evidence="10 11" key="1">
    <citation type="submission" date="2022-03" db="EMBL/GenBank/DDBJ databases">
        <authorList>
            <person name="Nunn A."/>
            <person name="Chopra R."/>
            <person name="Nunn A."/>
            <person name="Contreras Garrido A."/>
        </authorList>
    </citation>
    <scope>NUCLEOTIDE SEQUENCE [LARGE SCALE GENOMIC DNA]</scope>
</reference>
<evidence type="ECO:0000256" key="4">
    <source>
        <dbReference type="ARBA" id="ARBA00022741"/>
    </source>
</evidence>
<dbReference type="AlphaFoldDB" id="A0AAU9T8K2"/>
<keyword evidence="11" id="KW-1185">Reference proteome</keyword>
<keyword evidence="7" id="KW-0333">Golgi apparatus</keyword>
<comment type="subcellular location">
    <subcellularLocation>
        <location evidence="1">Golgi apparatus</location>
    </subcellularLocation>
</comment>
<dbReference type="EMBL" id="CAJVSB020000912">
    <property type="protein sequence ID" value="CAH2080536.1"/>
    <property type="molecule type" value="Genomic_DNA"/>
</dbReference>
<keyword evidence="5" id="KW-0931">ER-Golgi transport</keyword>
<evidence type="ECO:0000256" key="5">
    <source>
        <dbReference type="ARBA" id="ARBA00022892"/>
    </source>
</evidence>
<evidence type="ECO:0000256" key="6">
    <source>
        <dbReference type="ARBA" id="ARBA00022927"/>
    </source>
</evidence>
<dbReference type="Proteomes" id="UP000836841">
    <property type="component" value="Unassembled WGS sequence"/>
</dbReference>